<dbReference type="GO" id="GO:0048038">
    <property type="term" value="F:quinone binding"/>
    <property type="evidence" value="ECO:0007669"/>
    <property type="project" value="TreeGrafter"/>
</dbReference>
<dbReference type="InterPro" id="IPR002347">
    <property type="entry name" value="SDR_fam"/>
</dbReference>
<proteinExistence type="inferred from homology"/>
<gene>
    <name evidence="5" type="ORF">FNK824_LOCUS33494</name>
    <name evidence="4" type="ORF">JXQ802_LOCUS47626</name>
    <name evidence="3" type="ORF">PYM288_LOCUS31717</name>
</gene>
<accession>A0A816A9J6</accession>
<dbReference type="PRINTS" id="PR00081">
    <property type="entry name" value="GDHRDH"/>
</dbReference>
<keyword evidence="6" id="KW-1185">Reference proteome</keyword>
<dbReference type="PANTHER" id="PTHR42760">
    <property type="entry name" value="SHORT-CHAIN DEHYDROGENASES/REDUCTASES FAMILY MEMBER"/>
    <property type="match status" value="1"/>
</dbReference>
<comment type="similarity">
    <text evidence="2">Belongs to the short-chain dehydrogenases/reductases (SDR) family.</text>
</comment>
<evidence type="ECO:0000256" key="2">
    <source>
        <dbReference type="ARBA" id="ARBA00006484"/>
    </source>
</evidence>
<dbReference type="EMBL" id="CAJNOL010004797">
    <property type="protein sequence ID" value="CAF1594945.1"/>
    <property type="molecule type" value="Genomic_DNA"/>
</dbReference>
<dbReference type="SUPFAM" id="SSF51735">
    <property type="entry name" value="NAD(P)-binding Rossmann-fold domains"/>
    <property type="match status" value="1"/>
</dbReference>
<dbReference type="GO" id="GO:0016616">
    <property type="term" value="F:oxidoreductase activity, acting on the CH-OH group of donors, NAD or NADP as acceptor"/>
    <property type="evidence" value="ECO:0007669"/>
    <property type="project" value="TreeGrafter"/>
</dbReference>
<evidence type="ECO:0000313" key="3">
    <source>
        <dbReference type="EMBL" id="CAF1337337.1"/>
    </source>
</evidence>
<comment type="caution">
    <text evidence="4">The sequence shown here is derived from an EMBL/GenBank/DDBJ whole genome shotgun (WGS) entry which is preliminary data.</text>
</comment>
<dbReference type="Proteomes" id="UP000663874">
    <property type="component" value="Unassembled WGS sequence"/>
</dbReference>
<evidence type="ECO:0000256" key="1">
    <source>
        <dbReference type="ARBA" id="ARBA00005194"/>
    </source>
</evidence>
<name>A0A816A9J6_9BILA</name>
<protein>
    <submittedName>
        <fullName evidence="4">Uncharacterized protein</fullName>
    </submittedName>
</protein>
<dbReference type="InterPro" id="IPR036291">
    <property type="entry name" value="NAD(P)-bd_dom_sf"/>
</dbReference>
<organism evidence="4 6">
    <name type="scientific">Rotaria sordida</name>
    <dbReference type="NCBI Taxonomy" id="392033"/>
    <lineage>
        <taxon>Eukaryota</taxon>
        <taxon>Metazoa</taxon>
        <taxon>Spiralia</taxon>
        <taxon>Gnathifera</taxon>
        <taxon>Rotifera</taxon>
        <taxon>Eurotatoria</taxon>
        <taxon>Bdelloidea</taxon>
        <taxon>Philodinida</taxon>
        <taxon>Philodinidae</taxon>
        <taxon>Rotaria</taxon>
    </lineage>
</organism>
<evidence type="ECO:0000313" key="5">
    <source>
        <dbReference type="EMBL" id="CAF4147130.1"/>
    </source>
</evidence>
<dbReference type="GO" id="GO:0006633">
    <property type="term" value="P:fatty acid biosynthetic process"/>
    <property type="evidence" value="ECO:0007669"/>
    <property type="project" value="TreeGrafter"/>
</dbReference>
<dbReference type="Pfam" id="PF13561">
    <property type="entry name" value="adh_short_C2"/>
    <property type="match status" value="1"/>
</dbReference>
<sequence length="131" mass="14166">MRGVFLCYKEAAKIMIKQDKGRRIIGACSGAGYKLGLTQAAAIEWAPHNITVNAYCPGTSKTVMGDKYIEESAKFLGQANEEFENDMLKMTPLDRIGHPNDVANMVSFLASKDSGYITGQSILVSGGAHFS</sequence>
<dbReference type="Gene3D" id="3.40.50.720">
    <property type="entry name" value="NAD(P)-binding Rossmann-like Domain"/>
    <property type="match status" value="1"/>
</dbReference>
<dbReference type="AlphaFoldDB" id="A0A816A9J6"/>
<dbReference type="Proteomes" id="UP000663854">
    <property type="component" value="Unassembled WGS sequence"/>
</dbReference>
<evidence type="ECO:0000313" key="6">
    <source>
        <dbReference type="Proteomes" id="UP000663870"/>
    </source>
</evidence>
<evidence type="ECO:0000313" key="4">
    <source>
        <dbReference type="EMBL" id="CAF1594945.1"/>
    </source>
</evidence>
<dbReference type="PANTHER" id="PTHR42760:SF121">
    <property type="entry name" value="3-OXOACYL-(ACYL-CARRIER-PROTEIN) REDUCTASE"/>
    <property type="match status" value="1"/>
</dbReference>
<comment type="pathway">
    <text evidence="1">Lipid metabolism; fatty acid biosynthesis.</text>
</comment>
<dbReference type="EMBL" id="CAJOBE010012307">
    <property type="protein sequence ID" value="CAF4147130.1"/>
    <property type="molecule type" value="Genomic_DNA"/>
</dbReference>
<reference evidence="4" key="1">
    <citation type="submission" date="2021-02" db="EMBL/GenBank/DDBJ databases">
        <authorList>
            <person name="Nowell W R."/>
        </authorList>
    </citation>
    <scope>NUCLEOTIDE SEQUENCE</scope>
</reference>
<dbReference type="Proteomes" id="UP000663870">
    <property type="component" value="Unassembled WGS sequence"/>
</dbReference>
<dbReference type="EMBL" id="CAJNOH010003465">
    <property type="protein sequence ID" value="CAF1337337.1"/>
    <property type="molecule type" value="Genomic_DNA"/>
</dbReference>